<organism evidence="1 2">
    <name type="scientific">Sulfuracidifex tepidarius</name>
    <dbReference type="NCBI Taxonomy" id="1294262"/>
    <lineage>
        <taxon>Archaea</taxon>
        <taxon>Thermoproteota</taxon>
        <taxon>Thermoprotei</taxon>
        <taxon>Sulfolobales</taxon>
        <taxon>Sulfolobaceae</taxon>
        <taxon>Sulfuracidifex</taxon>
    </lineage>
</organism>
<name>A0A510DXI5_9CREN</name>
<dbReference type="GeneID" id="41716005"/>
<evidence type="ECO:0000313" key="2">
    <source>
        <dbReference type="Proteomes" id="UP000322983"/>
    </source>
</evidence>
<sequence>MNKIAVDYLIEKEGEYILLFSYGSSAFKSLLADAPEDELKNINGKPVRIIILVAEEAEEKVRLMFRDWKNVEIKSQKFLVLK</sequence>
<dbReference type="RefSeq" id="WP_054846262.1">
    <property type="nucleotide sequence ID" value="NZ_AP018929.1"/>
</dbReference>
<keyword evidence="2" id="KW-1185">Reference proteome</keyword>
<protein>
    <submittedName>
        <fullName evidence="1">Uncharacterized protein</fullName>
    </submittedName>
</protein>
<dbReference type="EMBL" id="AP018929">
    <property type="protein sequence ID" value="BBG24941.1"/>
    <property type="molecule type" value="Genomic_DNA"/>
</dbReference>
<evidence type="ECO:0000313" key="1">
    <source>
        <dbReference type="EMBL" id="BBG24941.1"/>
    </source>
</evidence>
<gene>
    <name evidence="1" type="ORF">IC006_2275</name>
</gene>
<dbReference type="STRING" id="1294262.GCA_001316085_02175"/>
<dbReference type="AlphaFoldDB" id="A0A510DXI5"/>
<accession>A0A510DXI5</accession>
<dbReference type="Proteomes" id="UP000322983">
    <property type="component" value="Chromosome"/>
</dbReference>
<proteinExistence type="predicted"/>
<dbReference type="KEGG" id="step:IC006_2275"/>
<reference evidence="1 2" key="1">
    <citation type="journal article" date="2020" name="Int. J. Syst. Evol. Microbiol.">
        <title>Sulfuracidifex tepidarius gen. nov., sp. nov. and transfer of Sulfolobus metallicus Huber and Stetter 1992 to the genus Sulfuracidifex as Sulfuracidifex metallicus comb. nov.</title>
        <authorList>
            <person name="Itoh T."/>
            <person name="Miura T."/>
            <person name="Sakai H.D."/>
            <person name="Kato S."/>
            <person name="Ohkuma M."/>
            <person name="Takashina T."/>
        </authorList>
    </citation>
    <scope>NUCLEOTIDE SEQUENCE [LARGE SCALE GENOMIC DNA]</scope>
    <source>
        <strain evidence="1 2">IC-006</strain>
    </source>
</reference>